<dbReference type="RefSeq" id="WP_121672064.1">
    <property type="nucleotide sequence ID" value="NZ_BMXM01000001.1"/>
</dbReference>
<dbReference type="PANTHER" id="PTHR46825:SF9">
    <property type="entry name" value="BETA-LACTAMASE-RELATED DOMAIN-CONTAINING PROTEIN"/>
    <property type="match status" value="1"/>
</dbReference>
<dbReference type="GO" id="GO:0008800">
    <property type="term" value="F:beta-lactamase activity"/>
    <property type="evidence" value="ECO:0007669"/>
    <property type="project" value="UniProtKB-UniRule"/>
</dbReference>
<dbReference type="EC" id="3.5.2.6" evidence="5"/>
<dbReference type="SUPFAM" id="SSF56601">
    <property type="entry name" value="beta-lactamase/transpeptidase-like"/>
    <property type="match status" value="1"/>
</dbReference>
<keyword evidence="8" id="KW-1185">Reference proteome</keyword>
<organism evidence="7 8">
    <name type="scientific">Mycetocola manganoxydans</name>
    <dbReference type="NCBI Taxonomy" id="699879"/>
    <lineage>
        <taxon>Bacteria</taxon>
        <taxon>Bacillati</taxon>
        <taxon>Actinomycetota</taxon>
        <taxon>Actinomycetes</taxon>
        <taxon>Micrococcales</taxon>
        <taxon>Microbacteriaceae</taxon>
        <taxon>Mycetocola</taxon>
    </lineage>
</organism>
<dbReference type="InterPro" id="IPR001466">
    <property type="entry name" value="Beta-lactam-related"/>
</dbReference>
<dbReference type="InterPro" id="IPR050491">
    <property type="entry name" value="AmpC-like"/>
</dbReference>
<dbReference type="Proteomes" id="UP000270299">
    <property type="component" value="Unassembled WGS sequence"/>
</dbReference>
<dbReference type="Pfam" id="PF00144">
    <property type="entry name" value="Beta-lactamase"/>
    <property type="match status" value="1"/>
</dbReference>
<dbReference type="AlphaFoldDB" id="A0A3L6ZWF0"/>
<reference evidence="7 8" key="1">
    <citation type="submission" date="2018-10" db="EMBL/GenBank/DDBJ databases">
        <authorList>
            <person name="Li J."/>
        </authorList>
    </citation>
    <scope>NUCLEOTIDE SEQUENCE [LARGE SCALE GENOMIC DNA]</scope>
    <source>
        <strain evidence="7 8">CCTCC AB209002</strain>
    </source>
</reference>
<keyword evidence="3 5" id="KW-0378">Hydrolase</keyword>
<dbReference type="PROSITE" id="PS00336">
    <property type="entry name" value="BETA_LACTAMASE_C"/>
    <property type="match status" value="1"/>
</dbReference>
<dbReference type="EMBL" id="RCUV01000005">
    <property type="protein sequence ID" value="RLP72343.1"/>
    <property type="molecule type" value="Genomic_DNA"/>
</dbReference>
<protein>
    <recommendedName>
        <fullName evidence="5">Beta-lactamase</fullName>
        <ecNumber evidence="5">3.5.2.6</ecNumber>
    </recommendedName>
</protein>
<evidence type="ECO:0000259" key="6">
    <source>
        <dbReference type="Pfam" id="PF00144"/>
    </source>
</evidence>
<evidence type="ECO:0000313" key="7">
    <source>
        <dbReference type="EMBL" id="RLP72343.1"/>
    </source>
</evidence>
<dbReference type="InterPro" id="IPR001586">
    <property type="entry name" value="Beta-lactam_class-C_AS"/>
</dbReference>
<gene>
    <name evidence="7" type="ORF">D9V29_04090</name>
</gene>
<dbReference type="Gene3D" id="3.40.710.10">
    <property type="entry name" value="DD-peptidase/beta-lactamase superfamily"/>
    <property type="match status" value="1"/>
</dbReference>
<dbReference type="GO" id="GO:0030288">
    <property type="term" value="C:outer membrane-bounded periplasmic space"/>
    <property type="evidence" value="ECO:0007669"/>
    <property type="project" value="InterPro"/>
</dbReference>
<dbReference type="InterPro" id="IPR012338">
    <property type="entry name" value="Beta-lactam/transpept-like"/>
</dbReference>
<evidence type="ECO:0000256" key="2">
    <source>
        <dbReference type="ARBA" id="ARBA00007840"/>
    </source>
</evidence>
<comment type="caution">
    <text evidence="7">The sequence shown here is derived from an EMBL/GenBank/DDBJ whole genome shotgun (WGS) entry which is preliminary data.</text>
</comment>
<accession>A0A3L6ZWF0</accession>
<comment type="catalytic activity">
    <reaction evidence="1 5">
        <text>a beta-lactam + H2O = a substituted beta-amino acid</text>
        <dbReference type="Rhea" id="RHEA:20401"/>
        <dbReference type="ChEBI" id="CHEBI:15377"/>
        <dbReference type="ChEBI" id="CHEBI:35627"/>
        <dbReference type="ChEBI" id="CHEBI:140347"/>
        <dbReference type="EC" id="3.5.2.6"/>
    </reaction>
</comment>
<dbReference type="GO" id="GO:0017001">
    <property type="term" value="P:antibiotic catabolic process"/>
    <property type="evidence" value="ECO:0007669"/>
    <property type="project" value="InterPro"/>
</dbReference>
<dbReference type="GO" id="GO:0046677">
    <property type="term" value="P:response to antibiotic"/>
    <property type="evidence" value="ECO:0007669"/>
    <property type="project" value="UniProtKB-UniRule"/>
</dbReference>
<evidence type="ECO:0000256" key="3">
    <source>
        <dbReference type="ARBA" id="ARBA00022801"/>
    </source>
</evidence>
<evidence type="ECO:0000313" key="8">
    <source>
        <dbReference type="Proteomes" id="UP000270299"/>
    </source>
</evidence>
<dbReference type="OrthoDB" id="3171327at2"/>
<feature type="domain" description="Beta-lactamase-related" evidence="6">
    <location>
        <begin position="8"/>
        <end position="302"/>
    </location>
</feature>
<comment type="similarity">
    <text evidence="2 5">Belongs to the class-C beta-lactamase family.</text>
</comment>
<evidence type="ECO:0000256" key="5">
    <source>
        <dbReference type="RuleBase" id="RU361140"/>
    </source>
</evidence>
<sequence length="314" mass="32783">MIPNATELERRLGRRHPVVGAAVVAPGGTTLVVRGATTESDFEIGSVSKGITGLLYTDAVERGEVAPTTQLGDLLPVHGAAGRVTLGALSTHTSGLPRLPAAAQPYRRTLQLWRHGTNPYGESLDELLEQVRGVTPGTPKPSYSNLGYELLGHAVARAAGLGYRELVAQRLTSPLGLDSMYVPSDRSELRSTAVIGRSKRGRTMQPWTGEGIAPAGGIRSSIGDMARLAESLLDGSAPGTAALDPVQTFSGGVRIGAAWLTLPFKGRDVTWHNGGTGGFRSWMGLDRTAGTAAIILSATSASVDRAGFLLLQGA</sequence>
<name>A0A3L6ZWF0_9MICO</name>
<dbReference type="PANTHER" id="PTHR46825">
    <property type="entry name" value="D-ALANYL-D-ALANINE-CARBOXYPEPTIDASE/ENDOPEPTIDASE AMPH"/>
    <property type="match status" value="1"/>
</dbReference>
<evidence type="ECO:0000256" key="1">
    <source>
        <dbReference type="ARBA" id="ARBA00001526"/>
    </source>
</evidence>
<evidence type="ECO:0000256" key="4">
    <source>
        <dbReference type="ARBA" id="ARBA00023251"/>
    </source>
</evidence>
<keyword evidence="4 5" id="KW-0046">Antibiotic resistance</keyword>
<proteinExistence type="inferred from homology"/>